<keyword evidence="3" id="KW-1185">Reference proteome</keyword>
<feature type="compositionally biased region" description="Polar residues" evidence="1">
    <location>
        <begin position="32"/>
        <end position="51"/>
    </location>
</feature>
<dbReference type="Proteomes" id="UP000654075">
    <property type="component" value="Unassembled WGS sequence"/>
</dbReference>
<dbReference type="OrthoDB" id="10358676at2759"/>
<proteinExistence type="predicted"/>
<evidence type="ECO:0000256" key="1">
    <source>
        <dbReference type="SAM" id="MobiDB-lite"/>
    </source>
</evidence>
<evidence type="ECO:0000313" key="2">
    <source>
        <dbReference type="EMBL" id="CAE8585889.1"/>
    </source>
</evidence>
<evidence type="ECO:0000313" key="3">
    <source>
        <dbReference type="Proteomes" id="UP000654075"/>
    </source>
</evidence>
<comment type="caution">
    <text evidence="2">The sequence shown here is derived from an EMBL/GenBank/DDBJ whole genome shotgun (WGS) entry which is preliminary data.</text>
</comment>
<dbReference type="AlphaFoldDB" id="A0A813DBM5"/>
<feature type="region of interest" description="Disordered" evidence="1">
    <location>
        <begin position="1"/>
        <end position="51"/>
    </location>
</feature>
<accession>A0A813DBM5</accession>
<feature type="compositionally biased region" description="Polar residues" evidence="1">
    <location>
        <begin position="1"/>
        <end position="11"/>
    </location>
</feature>
<dbReference type="EMBL" id="CAJNNV010001820">
    <property type="protein sequence ID" value="CAE8585889.1"/>
    <property type="molecule type" value="Genomic_DNA"/>
</dbReference>
<gene>
    <name evidence="2" type="ORF">PGLA1383_LOCUS4790</name>
</gene>
<organism evidence="2 3">
    <name type="scientific">Polarella glacialis</name>
    <name type="common">Dinoflagellate</name>
    <dbReference type="NCBI Taxonomy" id="89957"/>
    <lineage>
        <taxon>Eukaryota</taxon>
        <taxon>Sar</taxon>
        <taxon>Alveolata</taxon>
        <taxon>Dinophyceae</taxon>
        <taxon>Suessiales</taxon>
        <taxon>Suessiaceae</taxon>
        <taxon>Polarella</taxon>
    </lineage>
</organism>
<protein>
    <submittedName>
        <fullName evidence="2">Uncharacterized protein</fullName>
    </submittedName>
</protein>
<name>A0A813DBM5_POLGL</name>
<reference evidence="2" key="1">
    <citation type="submission" date="2021-02" db="EMBL/GenBank/DDBJ databases">
        <authorList>
            <person name="Dougan E. K."/>
            <person name="Rhodes N."/>
            <person name="Thang M."/>
            <person name="Chan C."/>
        </authorList>
    </citation>
    <scope>NUCLEOTIDE SEQUENCE</scope>
</reference>
<sequence length="174" mass="19867">MTSRASMSSKALATPATPEKKPIRSLTEYIKSPQQKRQAQMGSNNQTRQQASAKNFFGRAEAQGVADLFRSRVEQELEEDFDRWLVTEYVGDLVRKAFLKVRVCGNDHDPEFVHLFAIRYRKGEAWVVRFAPYKTEQDPLGQAPEDYEDLPERRMCGDRLEMNPCTSVNGCAAM</sequence>